<accession>A0A382J8H7</accession>
<evidence type="ECO:0000313" key="2">
    <source>
        <dbReference type="EMBL" id="SVC08370.1"/>
    </source>
</evidence>
<dbReference type="EMBL" id="UINC01072608">
    <property type="protein sequence ID" value="SVC08370.1"/>
    <property type="molecule type" value="Genomic_DNA"/>
</dbReference>
<dbReference type="AlphaFoldDB" id="A0A382J8H7"/>
<evidence type="ECO:0000256" key="1">
    <source>
        <dbReference type="SAM" id="MobiDB-lite"/>
    </source>
</evidence>
<proteinExistence type="predicted"/>
<sequence>MKKEKTLGELSQEFPDKTYKELERYRNEDRQEEAGICILGEMKKDREQNPRDKIKELEEALANALAINESHQKLNGKLQERLTDLEEENKKMHDHLNKKIEGARKAGL</sequence>
<organism evidence="2">
    <name type="scientific">marine metagenome</name>
    <dbReference type="NCBI Taxonomy" id="408172"/>
    <lineage>
        <taxon>unclassified sequences</taxon>
        <taxon>metagenomes</taxon>
        <taxon>ecological metagenomes</taxon>
    </lineage>
</organism>
<protein>
    <submittedName>
        <fullName evidence="2">Uncharacterized protein</fullName>
    </submittedName>
</protein>
<name>A0A382J8H7_9ZZZZ</name>
<gene>
    <name evidence="2" type="ORF">METZ01_LOCUS261224</name>
</gene>
<feature type="region of interest" description="Disordered" evidence="1">
    <location>
        <begin position="87"/>
        <end position="108"/>
    </location>
</feature>
<reference evidence="2" key="1">
    <citation type="submission" date="2018-05" db="EMBL/GenBank/DDBJ databases">
        <authorList>
            <person name="Lanie J.A."/>
            <person name="Ng W.-L."/>
            <person name="Kazmierczak K.M."/>
            <person name="Andrzejewski T.M."/>
            <person name="Davidsen T.M."/>
            <person name="Wayne K.J."/>
            <person name="Tettelin H."/>
            <person name="Glass J.I."/>
            <person name="Rusch D."/>
            <person name="Podicherti R."/>
            <person name="Tsui H.-C.T."/>
            <person name="Winkler M.E."/>
        </authorList>
    </citation>
    <scope>NUCLEOTIDE SEQUENCE</scope>
</reference>